<keyword evidence="1" id="KW-0812">Transmembrane</keyword>
<gene>
    <name evidence="2" type="ORF">XFF6991_150535</name>
</gene>
<evidence type="ECO:0008006" key="4">
    <source>
        <dbReference type="Google" id="ProtNLM"/>
    </source>
</evidence>
<feature type="transmembrane region" description="Helical" evidence="1">
    <location>
        <begin position="9"/>
        <end position="29"/>
    </location>
</feature>
<comment type="caution">
    <text evidence="2">The sequence shown here is derived from an EMBL/GenBank/DDBJ whole genome shotgun (WGS) entry which is preliminary data.</text>
</comment>
<reference evidence="2 3" key="1">
    <citation type="submission" date="2017-10" db="EMBL/GenBank/DDBJ databases">
        <authorList>
            <person name="Regsiter A."/>
            <person name="William W."/>
        </authorList>
    </citation>
    <scope>NUCLEOTIDE SEQUENCE [LARGE SCALE GENOMIC DNA]</scope>
    <source>
        <strain evidence="2 3">CFBP6991</strain>
    </source>
</reference>
<organism evidence="2 3">
    <name type="scientific">Xanthomonas campestris pv. phaseoli</name>
    <dbReference type="NCBI Taxonomy" id="317013"/>
    <lineage>
        <taxon>Bacteria</taxon>
        <taxon>Pseudomonadati</taxon>
        <taxon>Pseudomonadota</taxon>
        <taxon>Gammaproteobacteria</taxon>
        <taxon>Lysobacterales</taxon>
        <taxon>Lysobacteraceae</taxon>
        <taxon>Xanthomonas</taxon>
    </lineage>
</organism>
<protein>
    <recommendedName>
        <fullName evidence="4">Transmembrane protein</fullName>
    </recommendedName>
</protein>
<name>A0A7Z7NGK7_XANCH</name>
<dbReference type="AlphaFoldDB" id="A0A7Z7NGK7"/>
<sequence length="195" mass="21604">MTSCKRKALLVFCVGLVFLGIGLLGLWQVLPLNHYLAGLSAGIGGSCMLLSVPMWLTRGSMRDSTRPMLAQRYYREFGIPMLLYVLVMLFWRFLLGHVGSNWARVLIALLPAVLVVLVIRAVARYVRDSDEMQRRIELEAIAIAAGLVSGAYMTAGFLQAAELIDVPASAAMLWVFPLLCAIYGITKSIHARRFE</sequence>
<feature type="transmembrane region" description="Helical" evidence="1">
    <location>
        <begin position="35"/>
        <end position="56"/>
    </location>
</feature>
<feature type="transmembrane region" description="Helical" evidence="1">
    <location>
        <begin position="166"/>
        <end position="185"/>
    </location>
</feature>
<dbReference type="RefSeq" id="WP_099802497.1">
    <property type="nucleotide sequence ID" value="NZ_OCZC01000043.1"/>
</dbReference>
<feature type="transmembrane region" description="Helical" evidence="1">
    <location>
        <begin position="77"/>
        <end position="95"/>
    </location>
</feature>
<keyword evidence="1" id="KW-1133">Transmembrane helix</keyword>
<evidence type="ECO:0000313" key="3">
    <source>
        <dbReference type="Proteomes" id="UP000234345"/>
    </source>
</evidence>
<evidence type="ECO:0000256" key="1">
    <source>
        <dbReference type="SAM" id="Phobius"/>
    </source>
</evidence>
<feature type="transmembrane region" description="Helical" evidence="1">
    <location>
        <begin position="101"/>
        <end position="119"/>
    </location>
</feature>
<dbReference type="Proteomes" id="UP000234345">
    <property type="component" value="Unassembled WGS sequence"/>
</dbReference>
<dbReference type="EMBL" id="OCZC01000043">
    <property type="protein sequence ID" value="SOO22771.1"/>
    <property type="molecule type" value="Genomic_DNA"/>
</dbReference>
<proteinExistence type="predicted"/>
<accession>A0A7Z7NGK7</accession>
<evidence type="ECO:0000313" key="2">
    <source>
        <dbReference type="EMBL" id="SOO22771.1"/>
    </source>
</evidence>
<keyword evidence="1" id="KW-0472">Membrane</keyword>
<feature type="transmembrane region" description="Helical" evidence="1">
    <location>
        <begin position="140"/>
        <end position="160"/>
    </location>
</feature>